<proteinExistence type="predicted"/>
<reference evidence="2 3" key="1">
    <citation type="submission" date="2023-02" db="EMBL/GenBank/DDBJ databases">
        <title>LHISI_Scaffold_Assembly.</title>
        <authorList>
            <person name="Stuart O.P."/>
            <person name="Cleave R."/>
            <person name="Magrath M.J.L."/>
            <person name="Mikheyev A.S."/>
        </authorList>
    </citation>
    <scope>NUCLEOTIDE SEQUENCE [LARGE SCALE GENOMIC DNA]</scope>
    <source>
        <strain evidence="2">Daus_M_001</strain>
        <tissue evidence="2">Leg muscle</tissue>
    </source>
</reference>
<name>A0ABQ9GZQ0_9NEOP</name>
<protein>
    <recommendedName>
        <fullName evidence="1">Mutator-like transposase domain-containing protein</fullName>
    </recommendedName>
</protein>
<dbReference type="EMBL" id="JARBHB010000008">
    <property type="protein sequence ID" value="KAJ8877496.1"/>
    <property type="molecule type" value="Genomic_DNA"/>
</dbReference>
<dbReference type="InterPro" id="IPR049012">
    <property type="entry name" value="Mutator_transp_dom"/>
</dbReference>
<feature type="domain" description="Mutator-like transposase" evidence="1">
    <location>
        <begin position="21"/>
        <end position="150"/>
    </location>
</feature>
<dbReference type="Proteomes" id="UP001159363">
    <property type="component" value="Chromosome 7"/>
</dbReference>
<evidence type="ECO:0000313" key="2">
    <source>
        <dbReference type="EMBL" id="KAJ8877496.1"/>
    </source>
</evidence>
<comment type="caution">
    <text evidence="2">The sequence shown here is derived from an EMBL/GenBank/DDBJ whole genome shotgun (WGS) entry which is preliminary data.</text>
</comment>
<organism evidence="2 3">
    <name type="scientific">Dryococelus australis</name>
    <dbReference type="NCBI Taxonomy" id="614101"/>
    <lineage>
        <taxon>Eukaryota</taxon>
        <taxon>Metazoa</taxon>
        <taxon>Ecdysozoa</taxon>
        <taxon>Arthropoda</taxon>
        <taxon>Hexapoda</taxon>
        <taxon>Insecta</taxon>
        <taxon>Pterygota</taxon>
        <taxon>Neoptera</taxon>
        <taxon>Polyneoptera</taxon>
        <taxon>Phasmatodea</taxon>
        <taxon>Verophasmatodea</taxon>
        <taxon>Anareolatae</taxon>
        <taxon>Phasmatidae</taxon>
        <taxon>Eurycanthinae</taxon>
        <taxon>Dryococelus</taxon>
    </lineage>
</organism>
<sequence length="150" mass="17091">MSKDKNSECVCTPAMANVLSGRRIVDIVDLFTQIQNEKHHGGTDCSLMDMDFMTDKVDVFHCTWIFKCRECNVVYEIMSENRENKDTYMPINETAVHSILATWEGYSQLREFSAGVDMHCMSNKTFLKHAKEVTEAIDDAALQSMLHAAE</sequence>
<accession>A0ABQ9GZQ0</accession>
<dbReference type="Pfam" id="PF20700">
    <property type="entry name" value="Mutator"/>
    <property type="match status" value="1"/>
</dbReference>
<gene>
    <name evidence="2" type="ORF">PR048_021951</name>
</gene>
<evidence type="ECO:0000313" key="3">
    <source>
        <dbReference type="Proteomes" id="UP001159363"/>
    </source>
</evidence>
<keyword evidence="3" id="KW-1185">Reference proteome</keyword>
<evidence type="ECO:0000259" key="1">
    <source>
        <dbReference type="Pfam" id="PF20700"/>
    </source>
</evidence>